<dbReference type="InterPro" id="IPR029044">
    <property type="entry name" value="Nucleotide-diphossugar_trans"/>
</dbReference>
<feature type="domain" description="Glycosyltransferase 2-like" evidence="1">
    <location>
        <begin position="5"/>
        <end position="162"/>
    </location>
</feature>
<organism evidence="2 3">
    <name type="scientific">Vibrio harveyi</name>
    <name type="common">Beneckea harveyi</name>
    <dbReference type="NCBI Taxonomy" id="669"/>
    <lineage>
        <taxon>Bacteria</taxon>
        <taxon>Pseudomonadati</taxon>
        <taxon>Pseudomonadota</taxon>
        <taxon>Gammaproteobacteria</taxon>
        <taxon>Vibrionales</taxon>
        <taxon>Vibrionaceae</taxon>
        <taxon>Vibrio</taxon>
    </lineage>
</organism>
<dbReference type="SUPFAM" id="SSF53448">
    <property type="entry name" value="Nucleotide-diphospho-sugar transferases"/>
    <property type="match status" value="1"/>
</dbReference>
<dbReference type="Pfam" id="PF00535">
    <property type="entry name" value="Glycos_transf_2"/>
    <property type="match status" value="1"/>
</dbReference>
<keyword evidence="3" id="KW-1185">Reference proteome</keyword>
<accession>A0ABN4KY89</accession>
<dbReference type="Proteomes" id="UP000067422">
    <property type="component" value="Chromosome 1"/>
</dbReference>
<evidence type="ECO:0000259" key="1">
    <source>
        <dbReference type="Pfam" id="PF00535"/>
    </source>
</evidence>
<name>A0ABN4KY89_VIBHA</name>
<dbReference type="Gene3D" id="3.90.550.10">
    <property type="entry name" value="Spore Coat Polysaccharide Biosynthesis Protein SpsA, Chain A"/>
    <property type="match status" value="1"/>
</dbReference>
<proteinExistence type="predicted"/>
<evidence type="ECO:0000313" key="2">
    <source>
        <dbReference type="EMBL" id="AMF98143.1"/>
    </source>
</evidence>
<protein>
    <submittedName>
        <fullName evidence="2">Glycosyltransferase</fullName>
    </submittedName>
</protein>
<dbReference type="RefSeq" id="WP_061065555.1">
    <property type="nucleotide sequence ID" value="NZ_CP014038.2"/>
</dbReference>
<dbReference type="InterPro" id="IPR001173">
    <property type="entry name" value="Glyco_trans_2-like"/>
</dbReference>
<dbReference type="PANTHER" id="PTHR22916">
    <property type="entry name" value="GLYCOSYLTRANSFERASE"/>
    <property type="match status" value="1"/>
</dbReference>
<evidence type="ECO:0000313" key="3">
    <source>
        <dbReference type="Proteomes" id="UP000067422"/>
    </source>
</evidence>
<sequence>MTKISVIMSVYNEDVDWLAESIYSITNQTHKDIEFIIVNDNPNNLENINLIKNISSRDPRIVTWFNNENLGLVRSLNIAISLCTGEYVARMDADDISLPNRLERQLLFLEENKLDLVGANVLLFDDARPEGFFTTDKLQTHKFLKKLLLKGTIGIVHPTFFCRKNLYLQLNGYSDSPHTEDKEFLARVFVNNYKVGNISDVLLKCRYNNSSITKNNAAYVNYVGRYITRKFNDFDKLGTYTFDSLEVRDYQPTESDVKSYNLKQKWLYKMRVSKSKKNYPLFFYYAIRAITSNSTALDNFKVNFYLFIYRTIERINV</sequence>
<dbReference type="EMBL" id="CP014038">
    <property type="protein sequence ID" value="AMF98143.1"/>
    <property type="molecule type" value="Genomic_DNA"/>
</dbReference>
<reference evidence="2" key="1">
    <citation type="submission" date="2018-01" db="EMBL/GenBank/DDBJ databases">
        <title>FDA dAtabase for Regulatory Grade micrObial Sequences (FDA-ARGOS): Supporting development and validation of Infectious Disease Dx tests.</title>
        <authorList>
            <person name="Hoffmann M."/>
            <person name="Allard M."/>
            <person name="Evans P."/>
            <person name="Brown E."/>
            <person name="Tallon L."/>
            <person name="Sadzewicz L."/>
            <person name="Sengamalay N."/>
            <person name="Ott S."/>
            <person name="Godinez A."/>
            <person name="Nagaraj S."/>
            <person name="Vyas G."/>
            <person name="Aluvathingal J."/>
            <person name="Nadendla S."/>
            <person name="Geyer C."/>
            <person name="Sichtig H."/>
        </authorList>
    </citation>
    <scope>NUCLEOTIDE SEQUENCE</scope>
    <source>
        <strain evidence="2">FDAARGOS_107</strain>
    </source>
</reference>
<dbReference type="PANTHER" id="PTHR22916:SF3">
    <property type="entry name" value="UDP-GLCNAC:BETAGAL BETA-1,3-N-ACETYLGLUCOSAMINYLTRANSFERASE-LIKE PROTEIN 1"/>
    <property type="match status" value="1"/>
</dbReference>
<gene>
    <name evidence="2" type="ORF">AL538_10720</name>
</gene>